<dbReference type="PANTHER" id="PTHR46511:SF1">
    <property type="entry name" value="MORN REPEAT-CONTAINING PROTEIN 3"/>
    <property type="match status" value="1"/>
</dbReference>
<evidence type="ECO:0000256" key="3">
    <source>
        <dbReference type="ARBA" id="ARBA00023329"/>
    </source>
</evidence>
<dbReference type="PROSITE" id="PS50011">
    <property type="entry name" value="PROTEIN_KINASE_DOM"/>
    <property type="match status" value="1"/>
</dbReference>
<protein>
    <recommendedName>
        <fullName evidence="4">MORN repeat-containing protein 3</fullName>
    </recommendedName>
</protein>
<keyword evidence="9" id="KW-1185">Reference proteome</keyword>
<keyword evidence="6" id="KW-0175">Coiled coil</keyword>
<evidence type="ECO:0000256" key="1">
    <source>
        <dbReference type="ARBA" id="ARBA00004218"/>
    </source>
</evidence>
<comment type="function">
    <text evidence="5">Assembles a suppression complex (suppresome) by tethering SIRT1 and MDM2 to regulate composite modifications of p53/TP53. Confers both deacetylation-mediated functional inactivation, by SIRT1, and ubiquitination-dependent degradation, by MDM2, of p53/TP53, promoting a proliferative and cell survival behaviors. May play a role in the regulation of spermatogenesis.</text>
</comment>
<sequence length="1355" mass="160625">MQIHFREYKEKYFPLKLIDLSRIYPNIKSTRDGNLIKTINFSLKSNWNIWKQNLQLEIEYQVNLSHQFPNHILQIIDWTADVQSIQVIVYITYNCKSNAKSLNSFLNTSLISEQQKLQIAEQIIEIASILELSEIQHRNIKLNNLILIDNNTYLTDFGSARTHYNHYTKQSANSEERHKQNETLFYSSPEIMEIITQDNIDFQESEWASIFENEQYKKVILKRNDNWSISIILLQLLSFQTQIPEDIKNFYGYDIAKFDLEIRKQATNPNFKVITEIIKKLSFGKISALICLEHLKKQLPLNDSLNNQQKQNIKKEYNILNIQLKRQVQINTKVDYQYLSSIQIQQLQQVIDQEIKKHDQTLQHQTKNNIQQYSLKNQLSQGKVLDNDDKSYFIDENSIQIFSPKNHEEEQFGNGNLKQLQESSSFEEQKLIKLNHVSLNSFNNNDQILLLTQLNDDNLFKNQTKQKQTKLQHLNQEQPSQLYVLTDLKDQVQKKDQINTVSDLLKHQNKQQTLNQVVDYKLSKSPKFVEQIKYQIPVQQSTIQSNSNVYEIQSFNNNEPNQNPIFYIDQQQHKQINIIPLNQQSQIIKEFDSKVEELPKLQHHVIEIINNSNSPQTINTRNQNSVHSIQNFKDQQELNQVFQSNLILYQQDNPFDISQSQKNETSQSIIEFNKDPQFQTANQIQEFDLNTSRKQTGQNENDLNLIEIKESQKISVLKEQNDKKDLNNQNKKQNQNILILNKESSQLLENQQNQIQVIEQEKNKAQLSKEDFIQIIQIEELQKGLNNSVNHEENVQESQKVLKLVKDQHNFVSENLDNDLNKLDNQQTDNLLRIDLLKLLNSQQLYKYQEILLKLKKSKQNNEDEIEKQLQTIDQISNIKEKLNYTREQELILLNQEELNQMNEQQLDQYILNLQNILEINDQTQKDNDPSQQEIEICLQNVIKIKKNLIQLQDKQQNYVNQKLQNLLLQPNANNFLSKQEFEDLSYPQQVQYCNVVQQIINLELKIQKGYLNQQFQQQQNVVNEFKRTQDMVLTKSLINFNGLETSKQIDNNQQNNKICFINPMRQSSITDEIVPFLIQDFESQQQLIKIVSATSPPNSRNGQTDKYNFQKFLENLNDFEIWSTNPRIKRFQKWKRFSSPSFEIPLEFRILSDYQKNRKKIENQIFEYGGYTLNNKAHGFGIMMKKQKGAIYEGIFDKGKFIYGIVLELNNDSRLQKYIGQYNIDHEIKHGQCRLIWYDEQKNGQFQIYEEHDGLIIYGQLYGEGKRWNVKERWFYIGFWKKSVRCGIGKYYVKNQNEEFELKYFGEFYNNIYHGKGQLYHNNHIYEEGQYINGKKIGPHLIYKNNILQKTINY</sequence>
<evidence type="ECO:0000256" key="4">
    <source>
        <dbReference type="ARBA" id="ARBA00039854"/>
    </source>
</evidence>
<dbReference type="GO" id="GO:0004672">
    <property type="term" value="F:protein kinase activity"/>
    <property type="evidence" value="ECO:0007669"/>
    <property type="project" value="InterPro"/>
</dbReference>
<dbReference type="Proteomes" id="UP000689195">
    <property type="component" value="Unassembled WGS sequence"/>
</dbReference>
<dbReference type="InterPro" id="IPR003409">
    <property type="entry name" value="MORN"/>
</dbReference>
<evidence type="ECO:0000259" key="7">
    <source>
        <dbReference type="PROSITE" id="PS50011"/>
    </source>
</evidence>
<dbReference type="GO" id="GO:0001669">
    <property type="term" value="C:acrosomal vesicle"/>
    <property type="evidence" value="ECO:0007669"/>
    <property type="project" value="UniProtKB-SubCell"/>
</dbReference>
<evidence type="ECO:0000256" key="6">
    <source>
        <dbReference type="SAM" id="Coils"/>
    </source>
</evidence>
<accession>A0A8S1WB39</accession>
<gene>
    <name evidence="8" type="ORF">PPENT_87.1.T0850204</name>
</gene>
<dbReference type="InterPro" id="IPR052472">
    <property type="entry name" value="MORN3"/>
</dbReference>
<evidence type="ECO:0000313" key="9">
    <source>
        <dbReference type="Proteomes" id="UP000689195"/>
    </source>
</evidence>
<dbReference type="OrthoDB" id="304055at2759"/>
<feature type="coiled-coil region" evidence="6">
    <location>
        <begin position="716"/>
        <end position="770"/>
    </location>
</feature>
<comment type="subcellular location">
    <subcellularLocation>
        <location evidence="1">Cytoplasmic vesicle</location>
        <location evidence="1">Secretory vesicle</location>
        <location evidence="1">Acrosome</location>
    </subcellularLocation>
</comment>
<dbReference type="InterPro" id="IPR000719">
    <property type="entry name" value="Prot_kinase_dom"/>
</dbReference>
<dbReference type="EMBL" id="CAJJDO010000085">
    <property type="protein sequence ID" value="CAD8185655.1"/>
    <property type="molecule type" value="Genomic_DNA"/>
</dbReference>
<proteinExistence type="predicted"/>
<reference evidence="8" key="1">
    <citation type="submission" date="2021-01" db="EMBL/GenBank/DDBJ databases">
        <authorList>
            <consortium name="Genoscope - CEA"/>
            <person name="William W."/>
        </authorList>
    </citation>
    <scope>NUCLEOTIDE SEQUENCE</scope>
</reference>
<dbReference type="GO" id="GO:0005524">
    <property type="term" value="F:ATP binding"/>
    <property type="evidence" value="ECO:0007669"/>
    <property type="project" value="InterPro"/>
</dbReference>
<evidence type="ECO:0000313" key="8">
    <source>
        <dbReference type="EMBL" id="CAD8185655.1"/>
    </source>
</evidence>
<organism evidence="8 9">
    <name type="scientific">Paramecium pentaurelia</name>
    <dbReference type="NCBI Taxonomy" id="43138"/>
    <lineage>
        <taxon>Eukaryota</taxon>
        <taxon>Sar</taxon>
        <taxon>Alveolata</taxon>
        <taxon>Ciliophora</taxon>
        <taxon>Intramacronucleata</taxon>
        <taxon>Oligohymenophorea</taxon>
        <taxon>Peniculida</taxon>
        <taxon>Parameciidae</taxon>
        <taxon>Paramecium</taxon>
    </lineage>
</organism>
<dbReference type="PANTHER" id="PTHR46511">
    <property type="entry name" value="MORN REPEAT-CONTAINING PROTEIN 3"/>
    <property type="match status" value="1"/>
</dbReference>
<dbReference type="SMART" id="SM00698">
    <property type="entry name" value="MORN"/>
    <property type="match status" value="3"/>
</dbReference>
<feature type="domain" description="Protein kinase" evidence="7">
    <location>
        <begin position="1"/>
        <end position="297"/>
    </location>
</feature>
<keyword evidence="2" id="KW-0677">Repeat</keyword>
<name>A0A8S1WB39_9CILI</name>
<dbReference type="SMART" id="SM00220">
    <property type="entry name" value="S_TKc"/>
    <property type="match status" value="1"/>
</dbReference>
<evidence type="ECO:0000256" key="5">
    <source>
        <dbReference type="ARBA" id="ARBA00045851"/>
    </source>
</evidence>
<keyword evidence="3" id="KW-0968">Cytoplasmic vesicle</keyword>
<evidence type="ECO:0000256" key="2">
    <source>
        <dbReference type="ARBA" id="ARBA00022737"/>
    </source>
</evidence>
<comment type="caution">
    <text evidence="8">The sequence shown here is derived from an EMBL/GenBank/DDBJ whole genome shotgun (WGS) entry which is preliminary data.</text>
</comment>